<sequence>MKKIFYYFILIMIPLCIINCSEDKEQEQFLFSIENKEFLLFKNRSDAINNSGKMNYLYIENNYLIIDYAYSDSDNGVLGYSGKVHDFSKKILDTQIPETGLKVIISGTFIKSNESYSAVPEIISVEFYTSSSILPEL</sequence>
<dbReference type="Proteomes" id="UP001596023">
    <property type="component" value="Unassembled WGS sequence"/>
</dbReference>
<reference evidence="2" key="1">
    <citation type="journal article" date="2019" name="Int. J. Syst. Evol. Microbiol.">
        <title>The Global Catalogue of Microorganisms (GCM) 10K type strain sequencing project: providing services to taxonomists for standard genome sequencing and annotation.</title>
        <authorList>
            <consortium name="The Broad Institute Genomics Platform"/>
            <consortium name="The Broad Institute Genome Sequencing Center for Infectious Disease"/>
            <person name="Wu L."/>
            <person name="Ma J."/>
        </authorList>
    </citation>
    <scope>NUCLEOTIDE SEQUENCE [LARGE SCALE GENOMIC DNA]</scope>
    <source>
        <strain evidence="2">CCUG 66188</strain>
    </source>
</reference>
<comment type="caution">
    <text evidence="1">The sequence shown here is derived from an EMBL/GenBank/DDBJ whole genome shotgun (WGS) entry which is preliminary data.</text>
</comment>
<accession>A0ABV9KYH4</accession>
<keyword evidence="2" id="KW-1185">Reference proteome</keyword>
<organism evidence="1 2">
    <name type="scientific">Dysgonomonas termitidis</name>
    <dbReference type="NCBI Taxonomy" id="1516126"/>
    <lineage>
        <taxon>Bacteria</taxon>
        <taxon>Pseudomonadati</taxon>
        <taxon>Bacteroidota</taxon>
        <taxon>Bacteroidia</taxon>
        <taxon>Bacteroidales</taxon>
        <taxon>Dysgonomonadaceae</taxon>
        <taxon>Dysgonomonas</taxon>
    </lineage>
</organism>
<dbReference type="RefSeq" id="WP_379997074.1">
    <property type="nucleotide sequence ID" value="NZ_JBHSGN010000077.1"/>
</dbReference>
<proteinExistence type="predicted"/>
<protein>
    <submittedName>
        <fullName evidence="1">Uncharacterized protein</fullName>
    </submittedName>
</protein>
<gene>
    <name evidence="1" type="ORF">ACFO6W_12980</name>
</gene>
<dbReference type="EMBL" id="JBHSGN010000077">
    <property type="protein sequence ID" value="MFC4674611.1"/>
    <property type="molecule type" value="Genomic_DNA"/>
</dbReference>
<evidence type="ECO:0000313" key="1">
    <source>
        <dbReference type="EMBL" id="MFC4674611.1"/>
    </source>
</evidence>
<evidence type="ECO:0000313" key="2">
    <source>
        <dbReference type="Proteomes" id="UP001596023"/>
    </source>
</evidence>
<name>A0ABV9KYH4_9BACT</name>